<dbReference type="Gene3D" id="3.10.310.50">
    <property type="match status" value="1"/>
</dbReference>
<proteinExistence type="predicted"/>
<dbReference type="Proteomes" id="UP000034954">
    <property type="component" value="Unassembled WGS sequence"/>
</dbReference>
<evidence type="ECO:0000259" key="2">
    <source>
        <dbReference type="Pfam" id="PF04536"/>
    </source>
</evidence>
<evidence type="ECO:0000313" key="3">
    <source>
        <dbReference type="EMBL" id="KKO18007.1"/>
    </source>
</evidence>
<dbReference type="PANTHER" id="PTHR30373:SF2">
    <property type="entry name" value="UPF0603 PROTEIN YGCG"/>
    <property type="match status" value="1"/>
</dbReference>
<keyword evidence="4" id="KW-1185">Reference proteome</keyword>
<evidence type="ECO:0000256" key="1">
    <source>
        <dbReference type="SAM" id="Phobius"/>
    </source>
</evidence>
<dbReference type="InterPro" id="IPR007621">
    <property type="entry name" value="TPM_dom"/>
</dbReference>
<sequence>MNLRSRLLRQNGSSCFGFLTVLFCLCLIAEAQEMPVPQRYVEDRANIISDAVEKGLNGYLQELEQKTGAQMIVLTIDTTGDIPIETYAIELATKWKLGQQGKDNGVLVVIARNDRAYRIEVGYGLEGILPDSYCGTVGRTYFVPHFQKGHFSEGIFQGTVIMIYKIAKESNVEITGMPSIAELRKKSAGRQNPYLSLLLLLVILPFFLSYLFNRRRHSSYWWGGPPTIYGGPRGFGSGGSGGFGGFGGFGGGGGGSFGGGGASGRW</sequence>
<feature type="domain" description="TPM" evidence="2">
    <location>
        <begin position="41"/>
        <end position="159"/>
    </location>
</feature>
<reference evidence="3 4" key="1">
    <citation type="journal article" date="2013" name="BMC Microbiol.">
        <title>Identification of the type II cytochrome c maturation pathway in anammox bacteria by comparative genomics.</title>
        <authorList>
            <person name="Ferousi C."/>
            <person name="Speth D.R."/>
            <person name="Reimann J."/>
            <person name="Op den Camp H.J."/>
            <person name="Allen J.W."/>
            <person name="Keltjens J.T."/>
            <person name="Jetten M.S."/>
        </authorList>
    </citation>
    <scope>NUCLEOTIDE SEQUENCE [LARGE SCALE GENOMIC DNA]</scope>
    <source>
        <strain evidence="3">RU1</strain>
    </source>
</reference>
<keyword evidence="1" id="KW-1133">Transmembrane helix</keyword>
<gene>
    <name evidence="3" type="ORF">BROFUL_03285</name>
</gene>
<organism evidence="3 4">
    <name type="scientific">Candidatus Brocadia fulgida</name>
    <dbReference type="NCBI Taxonomy" id="380242"/>
    <lineage>
        <taxon>Bacteria</taxon>
        <taxon>Pseudomonadati</taxon>
        <taxon>Planctomycetota</taxon>
        <taxon>Candidatus Brocadiia</taxon>
        <taxon>Candidatus Brocadiales</taxon>
        <taxon>Candidatus Brocadiaceae</taxon>
        <taxon>Candidatus Brocadia</taxon>
    </lineage>
</organism>
<feature type="transmembrane region" description="Helical" evidence="1">
    <location>
        <begin position="194"/>
        <end position="212"/>
    </location>
</feature>
<accession>A0A0M2UQ46</accession>
<protein>
    <recommendedName>
        <fullName evidence="2">TPM domain-containing protein</fullName>
    </recommendedName>
</protein>
<keyword evidence="1" id="KW-0812">Transmembrane</keyword>
<name>A0A0M2UQ46_9BACT</name>
<dbReference type="AlphaFoldDB" id="A0A0M2UQ46"/>
<dbReference type="PATRIC" id="fig|380242.3.peg.4051"/>
<keyword evidence="1" id="KW-0472">Membrane</keyword>
<evidence type="ECO:0000313" key="4">
    <source>
        <dbReference type="Proteomes" id="UP000034954"/>
    </source>
</evidence>
<dbReference type="PANTHER" id="PTHR30373">
    <property type="entry name" value="UPF0603 PROTEIN YGCG"/>
    <property type="match status" value="1"/>
</dbReference>
<dbReference type="EMBL" id="LAQJ01000301">
    <property type="protein sequence ID" value="KKO18007.1"/>
    <property type="molecule type" value="Genomic_DNA"/>
</dbReference>
<comment type="caution">
    <text evidence="3">The sequence shown here is derived from an EMBL/GenBank/DDBJ whole genome shotgun (WGS) entry which is preliminary data.</text>
</comment>
<dbReference type="Pfam" id="PF04536">
    <property type="entry name" value="TPM_phosphatase"/>
    <property type="match status" value="1"/>
</dbReference>